<accession>A0AAV7QKV1</accession>
<dbReference type="AlphaFoldDB" id="A0AAV7QKV1"/>
<evidence type="ECO:0000313" key="2">
    <source>
        <dbReference type="Proteomes" id="UP001066276"/>
    </source>
</evidence>
<sequence length="55" mass="6307">LEAKSHSYAHCKKQVCFLCENVMCPRCVLGHFLSRALGLPTQVRYSFYLETWGNA</sequence>
<gene>
    <name evidence="1" type="ORF">NDU88_006249</name>
</gene>
<organism evidence="1 2">
    <name type="scientific">Pleurodeles waltl</name>
    <name type="common">Iberian ribbed newt</name>
    <dbReference type="NCBI Taxonomy" id="8319"/>
    <lineage>
        <taxon>Eukaryota</taxon>
        <taxon>Metazoa</taxon>
        <taxon>Chordata</taxon>
        <taxon>Craniata</taxon>
        <taxon>Vertebrata</taxon>
        <taxon>Euteleostomi</taxon>
        <taxon>Amphibia</taxon>
        <taxon>Batrachia</taxon>
        <taxon>Caudata</taxon>
        <taxon>Salamandroidea</taxon>
        <taxon>Salamandridae</taxon>
        <taxon>Pleurodelinae</taxon>
        <taxon>Pleurodeles</taxon>
    </lineage>
</organism>
<reference evidence="1" key="1">
    <citation type="journal article" date="2022" name="bioRxiv">
        <title>Sequencing and chromosome-scale assembly of the giantPleurodeles waltlgenome.</title>
        <authorList>
            <person name="Brown T."/>
            <person name="Elewa A."/>
            <person name="Iarovenko S."/>
            <person name="Subramanian E."/>
            <person name="Araus A.J."/>
            <person name="Petzold A."/>
            <person name="Susuki M."/>
            <person name="Suzuki K.-i.T."/>
            <person name="Hayashi T."/>
            <person name="Toyoda A."/>
            <person name="Oliveira C."/>
            <person name="Osipova E."/>
            <person name="Leigh N.D."/>
            <person name="Simon A."/>
            <person name="Yun M.H."/>
        </authorList>
    </citation>
    <scope>NUCLEOTIDE SEQUENCE</scope>
    <source>
        <strain evidence="1">20211129_DDA</strain>
        <tissue evidence="1">Liver</tissue>
    </source>
</reference>
<feature type="non-terminal residue" evidence="1">
    <location>
        <position position="55"/>
    </location>
</feature>
<evidence type="ECO:0000313" key="1">
    <source>
        <dbReference type="EMBL" id="KAJ1139886.1"/>
    </source>
</evidence>
<dbReference type="EMBL" id="JANPWB010000010">
    <property type="protein sequence ID" value="KAJ1139886.1"/>
    <property type="molecule type" value="Genomic_DNA"/>
</dbReference>
<proteinExistence type="predicted"/>
<name>A0AAV7QKV1_PLEWA</name>
<protein>
    <submittedName>
        <fullName evidence="1">Uncharacterized protein</fullName>
    </submittedName>
</protein>
<comment type="caution">
    <text evidence="1">The sequence shown here is derived from an EMBL/GenBank/DDBJ whole genome shotgun (WGS) entry which is preliminary data.</text>
</comment>
<dbReference type="Proteomes" id="UP001066276">
    <property type="component" value="Chromosome 6"/>
</dbReference>
<keyword evidence="2" id="KW-1185">Reference proteome</keyword>
<feature type="non-terminal residue" evidence="1">
    <location>
        <position position="1"/>
    </location>
</feature>